<sequence>MTEEELIGARGNLEAWGFEIYLCLFNKAMLAKQCWRLFFRLNSLAAKVLKECYYPQSSVLQAECGATSSFLWRSFVWGRELLEEGSRWRIGRGDSVYIYKDHWLPRPTTFKVITPLVFGELAKAVDSLTCTMRSLALFQLKVDIISVVLYCQSLALQGLVALNPDGNSYSV</sequence>
<organism evidence="1 2">
    <name type="scientific">Dipteronia sinensis</name>
    <dbReference type="NCBI Taxonomy" id="43782"/>
    <lineage>
        <taxon>Eukaryota</taxon>
        <taxon>Viridiplantae</taxon>
        <taxon>Streptophyta</taxon>
        <taxon>Embryophyta</taxon>
        <taxon>Tracheophyta</taxon>
        <taxon>Spermatophyta</taxon>
        <taxon>Magnoliopsida</taxon>
        <taxon>eudicotyledons</taxon>
        <taxon>Gunneridae</taxon>
        <taxon>Pentapetalae</taxon>
        <taxon>rosids</taxon>
        <taxon>malvids</taxon>
        <taxon>Sapindales</taxon>
        <taxon>Sapindaceae</taxon>
        <taxon>Hippocastanoideae</taxon>
        <taxon>Acereae</taxon>
        <taxon>Dipteronia</taxon>
    </lineage>
</organism>
<reference evidence="1" key="1">
    <citation type="journal article" date="2023" name="Plant J.">
        <title>Genome sequences and population genomics provide insights into the demographic history, inbreeding, and mutation load of two 'living fossil' tree species of Dipteronia.</title>
        <authorList>
            <person name="Feng Y."/>
            <person name="Comes H.P."/>
            <person name="Chen J."/>
            <person name="Zhu S."/>
            <person name="Lu R."/>
            <person name="Zhang X."/>
            <person name="Li P."/>
            <person name="Qiu J."/>
            <person name="Olsen K.M."/>
            <person name="Qiu Y."/>
        </authorList>
    </citation>
    <scope>NUCLEOTIDE SEQUENCE</scope>
    <source>
        <strain evidence="1">NBL</strain>
    </source>
</reference>
<accession>A0AAE0B5P5</accession>
<dbReference type="AlphaFoldDB" id="A0AAE0B5P5"/>
<evidence type="ECO:0008006" key="3">
    <source>
        <dbReference type="Google" id="ProtNLM"/>
    </source>
</evidence>
<comment type="caution">
    <text evidence="1">The sequence shown here is derived from an EMBL/GenBank/DDBJ whole genome shotgun (WGS) entry which is preliminary data.</text>
</comment>
<evidence type="ECO:0000313" key="2">
    <source>
        <dbReference type="Proteomes" id="UP001281410"/>
    </source>
</evidence>
<proteinExistence type="predicted"/>
<dbReference type="EMBL" id="JANJYJ010000001">
    <property type="protein sequence ID" value="KAK3230327.1"/>
    <property type="molecule type" value="Genomic_DNA"/>
</dbReference>
<name>A0AAE0B5P5_9ROSI</name>
<gene>
    <name evidence="1" type="ORF">Dsin_002208</name>
</gene>
<protein>
    <recommendedName>
        <fullName evidence="3">Reverse transcriptase</fullName>
    </recommendedName>
</protein>
<evidence type="ECO:0000313" key="1">
    <source>
        <dbReference type="EMBL" id="KAK3230327.1"/>
    </source>
</evidence>
<keyword evidence="2" id="KW-1185">Reference proteome</keyword>
<dbReference type="Proteomes" id="UP001281410">
    <property type="component" value="Unassembled WGS sequence"/>
</dbReference>